<dbReference type="Pfam" id="PF00005">
    <property type="entry name" value="ABC_tran"/>
    <property type="match status" value="1"/>
</dbReference>
<gene>
    <name evidence="15" type="ORF">CYD53_1348</name>
</gene>
<dbReference type="Gene3D" id="1.10.3720.10">
    <property type="entry name" value="MetI-like"/>
    <property type="match status" value="1"/>
</dbReference>
<dbReference type="Proteomes" id="UP000236919">
    <property type="component" value="Unassembled WGS sequence"/>
</dbReference>
<organism evidence="15 16">
    <name type="scientific">Bosea psychrotolerans</name>
    <dbReference type="NCBI Taxonomy" id="1871628"/>
    <lineage>
        <taxon>Bacteria</taxon>
        <taxon>Pseudomonadati</taxon>
        <taxon>Pseudomonadota</taxon>
        <taxon>Alphaproteobacteria</taxon>
        <taxon>Hyphomicrobiales</taxon>
        <taxon>Boseaceae</taxon>
        <taxon>Bosea</taxon>
    </lineage>
</organism>
<dbReference type="InterPro" id="IPR035906">
    <property type="entry name" value="MetI-like_sf"/>
</dbReference>
<keyword evidence="10 11" id="KW-0472">Membrane</keyword>
<dbReference type="InterPro" id="IPR003593">
    <property type="entry name" value="AAA+_ATPase"/>
</dbReference>
<feature type="transmembrane region" description="Helical" evidence="11">
    <location>
        <begin position="136"/>
        <end position="157"/>
    </location>
</feature>
<feature type="domain" description="ABC transmembrane type-1" evidence="14">
    <location>
        <begin position="97"/>
        <end position="286"/>
    </location>
</feature>
<dbReference type="InterPro" id="IPR013563">
    <property type="entry name" value="Oligopep_ABC_C"/>
</dbReference>
<evidence type="ECO:0000256" key="1">
    <source>
        <dbReference type="ARBA" id="ARBA00004417"/>
    </source>
</evidence>
<comment type="similarity">
    <text evidence="3">Belongs to the ABC transporter superfamily.</text>
</comment>
<dbReference type="RefSeq" id="WP_103721521.1">
    <property type="nucleotide sequence ID" value="NZ_PQFZ01000034.1"/>
</dbReference>
<evidence type="ECO:0000313" key="16">
    <source>
        <dbReference type="Proteomes" id="UP000236919"/>
    </source>
</evidence>
<dbReference type="PROSITE" id="PS50928">
    <property type="entry name" value="ABC_TM1"/>
    <property type="match status" value="1"/>
</dbReference>
<feature type="transmembrane region" description="Helical" evidence="11">
    <location>
        <begin position="218"/>
        <end position="243"/>
    </location>
</feature>
<evidence type="ECO:0000256" key="5">
    <source>
        <dbReference type="ARBA" id="ARBA00022475"/>
    </source>
</evidence>
<evidence type="ECO:0000313" key="15">
    <source>
        <dbReference type="EMBL" id="POR45404.1"/>
    </source>
</evidence>
<dbReference type="PROSITE" id="PS00211">
    <property type="entry name" value="ABC_TRANSPORTER_1"/>
    <property type="match status" value="1"/>
</dbReference>
<dbReference type="GO" id="GO:0005524">
    <property type="term" value="F:ATP binding"/>
    <property type="evidence" value="ECO:0007669"/>
    <property type="project" value="UniProtKB-KW"/>
</dbReference>
<feature type="domain" description="ABC transporter" evidence="13">
    <location>
        <begin position="338"/>
        <end position="587"/>
    </location>
</feature>
<evidence type="ECO:0000256" key="8">
    <source>
        <dbReference type="ARBA" id="ARBA00022840"/>
    </source>
</evidence>
<dbReference type="GO" id="GO:0015833">
    <property type="term" value="P:peptide transport"/>
    <property type="evidence" value="ECO:0007669"/>
    <property type="project" value="InterPro"/>
</dbReference>
<accession>A0A2S4LSJ8</accession>
<feature type="transmembrane region" description="Helical" evidence="11">
    <location>
        <begin position="101"/>
        <end position="124"/>
    </location>
</feature>
<dbReference type="InterPro" id="IPR000515">
    <property type="entry name" value="MetI-like"/>
</dbReference>
<dbReference type="PANTHER" id="PTHR43297:SF2">
    <property type="entry name" value="DIPEPTIDE TRANSPORT ATP-BINDING PROTEIN DPPD"/>
    <property type="match status" value="1"/>
</dbReference>
<dbReference type="GO" id="GO:0055085">
    <property type="term" value="P:transmembrane transport"/>
    <property type="evidence" value="ECO:0007669"/>
    <property type="project" value="InterPro"/>
</dbReference>
<evidence type="ECO:0000256" key="10">
    <source>
        <dbReference type="ARBA" id="ARBA00023136"/>
    </source>
</evidence>
<dbReference type="Pfam" id="PF08352">
    <property type="entry name" value="oligo_HPY"/>
    <property type="match status" value="1"/>
</dbReference>
<dbReference type="Gene3D" id="3.40.50.300">
    <property type="entry name" value="P-loop containing nucleotide triphosphate hydrolases"/>
    <property type="match status" value="1"/>
</dbReference>
<feature type="region of interest" description="Disordered" evidence="12">
    <location>
        <begin position="589"/>
        <end position="610"/>
    </location>
</feature>
<dbReference type="InterPro" id="IPR050388">
    <property type="entry name" value="ABC_Ni/Peptide_Import"/>
</dbReference>
<sequence length="658" mass="69352">MSLAQDMAAVPERAESTTAKPNPAWTLLRRILVQPKGAVGLTLVVLYLVLAVIGPALAPQDAFRQNFAQTLRPPSAAHWFGTDQLGRDVFSRILIGARATLGIGVGGVTVAFLIGVPLGILAAWRRGWIEAVLMRAIDVMLSFPDIVFALAVVAILGANTQNVIIAVGVVSIPVFARTARAVTLSVLAEPYIEGSVALGASPARVIMRHVLPNISGTLLTLSTLLFASTLLSASGLGFLGLGTQPPFPEWGTMLGDSRSYIRSHPYLATFPGLFLAVSALAFNLLGDALRTIYDPTSRRAARRLPMLNFLRRRTAASAPPAAGLAAAPAGPDAPVVAVEGLHLAFRTGEGLLEVVRGVDLTICAGRTLAIVGESGSGKSTLLRAIGTLANPQEVAITAGTVAIGGEPALGLPAAAVRDLRRRKIGIVFQDAASALNPVLTVGAQLAEAVRAGSRLGPQAVRQRCIALLRDVNIADPERRLEMYPHQFSGGMKQRIVIAIALAQNPELLLADEPTSALDVTIQQQILVLLREIQRKRGMAILLVTHDLNLVARFADDVAVMYAGRLVESGAIATVLEQPLHPYTQALRASAPGAGEGRGQPLRSIPGEPPLVGQLPSGCAFRPRCPRSANRAECAAQEPPERMVASRQVACVFAEEALS</sequence>
<evidence type="ECO:0000256" key="6">
    <source>
        <dbReference type="ARBA" id="ARBA00022692"/>
    </source>
</evidence>
<comment type="subcellular location">
    <subcellularLocation>
        <location evidence="1">Cell inner membrane</location>
        <topology evidence="1">Peripheral membrane protein</topology>
    </subcellularLocation>
    <subcellularLocation>
        <location evidence="2 11">Cell membrane</location>
        <topology evidence="2 11">Multi-pass membrane protein</topology>
    </subcellularLocation>
</comment>
<dbReference type="PANTHER" id="PTHR43297">
    <property type="entry name" value="OLIGOPEPTIDE TRANSPORT ATP-BINDING PROTEIN APPD"/>
    <property type="match status" value="1"/>
</dbReference>
<dbReference type="EMBL" id="PQFZ01000034">
    <property type="protein sequence ID" value="POR45404.1"/>
    <property type="molecule type" value="Genomic_DNA"/>
</dbReference>
<keyword evidence="9 11" id="KW-1133">Transmembrane helix</keyword>
<proteinExistence type="inferred from homology"/>
<dbReference type="SUPFAM" id="SSF161098">
    <property type="entry name" value="MetI-like"/>
    <property type="match status" value="1"/>
</dbReference>
<dbReference type="Pfam" id="PF00528">
    <property type="entry name" value="BPD_transp_1"/>
    <property type="match status" value="1"/>
</dbReference>
<dbReference type="SUPFAM" id="SSF52540">
    <property type="entry name" value="P-loop containing nucleoside triphosphate hydrolases"/>
    <property type="match status" value="1"/>
</dbReference>
<dbReference type="GO" id="GO:0016887">
    <property type="term" value="F:ATP hydrolysis activity"/>
    <property type="evidence" value="ECO:0007669"/>
    <property type="project" value="InterPro"/>
</dbReference>
<keyword evidence="16" id="KW-1185">Reference proteome</keyword>
<comment type="similarity">
    <text evidence="11">Belongs to the binding-protein-dependent transport system permease family.</text>
</comment>
<evidence type="ECO:0000256" key="12">
    <source>
        <dbReference type="SAM" id="MobiDB-lite"/>
    </source>
</evidence>
<keyword evidence="5" id="KW-1003">Cell membrane</keyword>
<evidence type="ECO:0000256" key="9">
    <source>
        <dbReference type="ARBA" id="ARBA00022989"/>
    </source>
</evidence>
<evidence type="ECO:0000256" key="11">
    <source>
        <dbReference type="RuleBase" id="RU363032"/>
    </source>
</evidence>
<keyword evidence="7" id="KW-0547">Nucleotide-binding</keyword>
<dbReference type="PROSITE" id="PS50893">
    <property type="entry name" value="ABC_TRANSPORTER_2"/>
    <property type="match status" value="1"/>
</dbReference>
<dbReference type="AlphaFoldDB" id="A0A2S4LSJ8"/>
<feature type="transmembrane region" description="Helical" evidence="11">
    <location>
        <begin position="38"/>
        <end position="58"/>
    </location>
</feature>
<protein>
    <submittedName>
        <fullName evidence="15">Peptide/nickel transport system permease protein</fullName>
    </submittedName>
</protein>
<evidence type="ECO:0000259" key="14">
    <source>
        <dbReference type="PROSITE" id="PS50928"/>
    </source>
</evidence>
<dbReference type="InterPro" id="IPR003439">
    <property type="entry name" value="ABC_transporter-like_ATP-bd"/>
</dbReference>
<evidence type="ECO:0000256" key="7">
    <source>
        <dbReference type="ARBA" id="ARBA00022741"/>
    </source>
</evidence>
<evidence type="ECO:0000256" key="2">
    <source>
        <dbReference type="ARBA" id="ARBA00004651"/>
    </source>
</evidence>
<name>A0A2S4LSJ8_9HYPH</name>
<keyword evidence="8" id="KW-0067">ATP-binding</keyword>
<dbReference type="InterPro" id="IPR027417">
    <property type="entry name" value="P-loop_NTPase"/>
</dbReference>
<dbReference type="OrthoDB" id="9815712at2"/>
<evidence type="ECO:0000256" key="4">
    <source>
        <dbReference type="ARBA" id="ARBA00022448"/>
    </source>
</evidence>
<keyword evidence="4 11" id="KW-0813">Transport</keyword>
<comment type="caution">
    <text evidence="15">The sequence shown here is derived from an EMBL/GenBank/DDBJ whole genome shotgun (WGS) entry which is preliminary data.</text>
</comment>
<feature type="transmembrane region" description="Helical" evidence="11">
    <location>
        <begin position="263"/>
        <end position="285"/>
    </location>
</feature>
<evidence type="ECO:0000256" key="3">
    <source>
        <dbReference type="ARBA" id="ARBA00005417"/>
    </source>
</evidence>
<dbReference type="CDD" id="cd03257">
    <property type="entry name" value="ABC_NikE_OppD_transporters"/>
    <property type="match status" value="1"/>
</dbReference>
<dbReference type="SMART" id="SM00382">
    <property type="entry name" value="AAA"/>
    <property type="match status" value="1"/>
</dbReference>
<dbReference type="InterPro" id="IPR017871">
    <property type="entry name" value="ABC_transporter-like_CS"/>
</dbReference>
<dbReference type="FunFam" id="3.40.50.300:FF:000016">
    <property type="entry name" value="Oligopeptide ABC transporter ATP-binding component"/>
    <property type="match status" value="1"/>
</dbReference>
<dbReference type="NCBIfam" id="TIGR01727">
    <property type="entry name" value="oligo_HPY"/>
    <property type="match status" value="1"/>
</dbReference>
<dbReference type="GO" id="GO:0005886">
    <property type="term" value="C:plasma membrane"/>
    <property type="evidence" value="ECO:0007669"/>
    <property type="project" value="UniProtKB-SubCell"/>
</dbReference>
<keyword evidence="6 11" id="KW-0812">Transmembrane</keyword>
<dbReference type="CDD" id="cd06261">
    <property type="entry name" value="TM_PBP2"/>
    <property type="match status" value="1"/>
</dbReference>
<evidence type="ECO:0000259" key="13">
    <source>
        <dbReference type="PROSITE" id="PS50893"/>
    </source>
</evidence>
<reference evidence="15 16" key="1">
    <citation type="submission" date="2018-01" db="EMBL/GenBank/DDBJ databases">
        <title>Genomic Encyclopedia of Type Strains, Phase III (KMG-III): the genomes of soil and plant-associated and newly described type strains.</title>
        <authorList>
            <person name="Whitman W."/>
        </authorList>
    </citation>
    <scope>NUCLEOTIDE SEQUENCE [LARGE SCALE GENOMIC DNA]</scope>
    <source>
        <strain evidence="15 16">1131</strain>
    </source>
</reference>